<proteinExistence type="predicted"/>
<dbReference type="PANTHER" id="PTHR40763">
    <property type="entry name" value="MEMBRANE PROTEIN-RELATED"/>
    <property type="match status" value="1"/>
</dbReference>
<evidence type="ECO:0000313" key="2">
    <source>
        <dbReference type="Proteomes" id="UP000321805"/>
    </source>
</evidence>
<protein>
    <submittedName>
        <fullName evidence="1">Uncharacterized protein</fullName>
    </submittedName>
</protein>
<gene>
    <name evidence="1" type="ORF">FSW04_11810</name>
</gene>
<name>A0A5B8U5M4_9ACTN</name>
<dbReference type="EMBL" id="CP042430">
    <property type="protein sequence ID" value="QEC48185.1"/>
    <property type="molecule type" value="Genomic_DNA"/>
</dbReference>
<dbReference type="OrthoDB" id="3636235at2"/>
<dbReference type="PANTHER" id="PTHR40763:SF5">
    <property type="entry name" value="MEMBRANE PROTEIN"/>
    <property type="match status" value="1"/>
</dbReference>
<evidence type="ECO:0000313" key="1">
    <source>
        <dbReference type="EMBL" id="QEC48185.1"/>
    </source>
</evidence>
<dbReference type="KEGG" id="bsol:FSW04_11810"/>
<organism evidence="1 2">
    <name type="scientific">Baekduia soli</name>
    <dbReference type="NCBI Taxonomy" id="496014"/>
    <lineage>
        <taxon>Bacteria</taxon>
        <taxon>Bacillati</taxon>
        <taxon>Actinomycetota</taxon>
        <taxon>Thermoleophilia</taxon>
        <taxon>Solirubrobacterales</taxon>
        <taxon>Baekduiaceae</taxon>
        <taxon>Baekduia</taxon>
    </lineage>
</organism>
<dbReference type="AlphaFoldDB" id="A0A5B8U5M4"/>
<accession>A0A5B8U5M4</accession>
<reference evidence="1 2" key="1">
    <citation type="journal article" date="2018" name="J. Microbiol.">
        <title>Baekduia soli gen. nov., sp. nov., a novel bacterium isolated from the soil of Baekdu Mountain and proposal of a novel family name, Baekduiaceae fam. nov.</title>
        <authorList>
            <person name="An D.S."/>
            <person name="Siddiqi M.Z."/>
            <person name="Kim K.H."/>
            <person name="Yu H.S."/>
            <person name="Im W.T."/>
        </authorList>
    </citation>
    <scope>NUCLEOTIDE SEQUENCE [LARGE SCALE GENOMIC DNA]</scope>
    <source>
        <strain evidence="1 2">BR7-21</strain>
    </source>
</reference>
<dbReference type="Proteomes" id="UP000321805">
    <property type="component" value="Chromosome"/>
</dbReference>
<sequence>MWAYLWPIAVIAAGIMVLGHRRGAGALPAGVARDDTIVATGIFGGPSVASSSQRFHSASLTAIFGGVTLDLRHATPAPDGATITATAAFGGIDILVPRGWRITTSSTPLFAGVEDKTEAAGELGQDAPRLHVDALALFGGIAIKHDKH</sequence>
<keyword evidence="2" id="KW-1185">Reference proteome</keyword>